<dbReference type="Gene3D" id="3.30.565.10">
    <property type="entry name" value="Histidine kinase-like ATPase, C-terminal domain"/>
    <property type="match status" value="1"/>
</dbReference>
<evidence type="ECO:0000259" key="6">
    <source>
        <dbReference type="PROSITE" id="PS50885"/>
    </source>
</evidence>
<evidence type="ECO:0000313" key="8">
    <source>
        <dbReference type="Proteomes" id="UP000008467"/>
    </source>
</evidence>
<protein>
    <submittedName>
        <fullName evidence="7">Integral membrane sensor signal transduction histidine kinase</fullName>
    </submittedName>
</protein>
<keyword evidence="3" id="KW-0808">Transferase</keyword>
<dbReference type="GO" id="GO:0016020">
    <property type="term" value="C:membrane"/>
    <property type="evidence" value="ECO:0007669"/>
    <property type="project" value="UniProtKB-SubCell"/>
</dbReference>
<sequence length="594" mass="68780">MKYRNVINNLKIRNKLAIIYVFCVLIPVIVTNWVVISAIKSNVRNQEAIRMQNVMDRIKYNIQSEVEGCISIASNLCTDKVINQFLIRDYTSNLEYFSDYKTTLQNNVLRYYYNSQKINQIILYTDNATIINGGSFWRIDTILGTEWYKEFVHSGKDIYLATYYDEKKKYLGIQSAPRTISLIQKLDYFDTGVMEKFVKIDLQYTAIKNEILNEKIDGDIYICNKEYVLFSNQIAENERKAFLPQSELDINQATYQDNFRVASDEWTIYIMPMKIGIGKMIKESEQMVWYLIMINLLLPTIIITLISKSFSGRIKLMELYFEKVKQEEFQLIEGSVGEDEIGDLIKSYNVMVLKIKELIEVVFKKNAEKQASELSRKGAELKALQSQVNPHFMFNTLESIRMRSLLKEENETADVIEALSQILRKSLSWNNDYICIEEEIVFVQQYANIQKYRFGDKISFSFYVMEGCEKIKIPKLSILTFVENACIHGIEGISKSGIISVAITKDEENVFIEISDSGCGMSEEKLRLLREVLKDPNINKLSECKSTGMLNALIRMNLYCENTLVFDIDSELGQGTDIMIQMPLGKIEIEGEKR</sequence>
<evidence type="ECO:0000256" key="2">
    <source>
        <dbReference type="ARBA" id="ARBA00022553"/>
    </source>
</evidence>
<dbReference type="RefSeq" id="WP_013655560.1">
    <property type="nucleotide sequence ID" value="NC_015275.1"/>
</dbReference>
<feature type="domain" description="HAMP" evidence="6">
    <location>
        <begin position="337"/>
        <end position="360"/>
    </location>
</feature>
<dbReference type="InterPro" id="IPR036890">
    <property type="entry name" value="HATPase_C_sf"/>
</dbReference>
<keyword evidence="8" id="KW-1185">Reference proteome</keyword>
<dbReference type="eggNOG" id="COG2972">
    <property type="taxonomic scope" value="Bacteria"/>
</dbReference>
<feature type="transmembrane region" description="Helical" evidence="5">
    <location>
        <begin position="16"/>
        <end position="36"/>
    </location>
</feature>
<dbReference type="InterPro" id="IPR050640">
    <property type="entry name" value="Bact_2-comp_sensor_kinase"/>
</dbReference>
<dbReference type="EMBL" id="CP002582">
    <property type="protein sequence ID" value="ADZ82259.1"/>
    <property type="molecule type" value="Genomic_DNA"/>
</dbReference>
<dbReference type="PANTHER" id="PTHR34220:SF7">
    <property type="entry name" value="SENSOR HISTIDINE KINASE YPDA"/>
    <property type="match status" value="1"/>
</dbReference>
<name>F2JLH1_CELLD</name>
<evidence type="ECO:0000256" key="1">
    <source>
        <dbReference type="ARBA" id="ARBA00004370"/>
    </source>
</evidence>
<dbReference type="Pfam" id="PF02518">
    <property type="entry name" value="HATPase_c"/>
    <property type="match status" value="1"/>
</dbReference>
<evidence type="ECO:0000256" key="3">
    <source>
        <dbReference type="ARBA" id="ARBA00022679"/>
    </source>
</evidence>
<comment type="subcellular location">
    <subcellularLocation>
        <location evidence="1">Membrane</location>
    </subcellularLocation>
</comment>
<evidence type="ECO:0000256" key="5">
    <source>
        <dbReference type="SAM" id="Phobius"/>
    </source>
</evidence>
<dbReference type="Pfam" id="PF06580">
    <property type="entry name" value="His_kinase"/>
    <property type="match status" value="1"/>
</dbReference>
<dbReference type="Proteomes" id="UP000008467">
    <property type="component" value="Chromosome"/>
</dbReference>
<keyword evidence="2" id="KW-0597">Phosphoprotein</keyword>
<reference evidence="7 8" key="1">
    <citation type="journal article" date="2011" name="J. Bacteriol.">
        <title>Complete genome sequence of the cellulose-degrading bacterium Cellulosilyticum lentocellum.</title>
        <authorList>
            <consortium name="US DOE Joint Genome Institute"/>
            <person name="Miller D.A."/>
            <person name="Suen G."/>
            <person name="Bruce D."/>
            <person name="Copeland A."/>
            <person name="Cheng J.F."/>
            <person name="Detter C."/>
            <person name="Goodwin L.A."/>
            <person name="Han C.S."/>
            <person name="Hauser L.J."/>
            <person name="Land M.L."/>
            <person name="Lapidus A."/>
            <person name="Lucas S."/>
            <person name="Meincke L."/>
            <person name="Pitluck S."/>
            <person name="Tapia R."/>
            <person name="Teshima H."/>
            <person name="Woyke T."/>
            <person name="Fox B.G."/>
            <person name="Angert E.R."/>
            <person name="Currie C.R."/>
        </authorList>
    </citation>
    <scope>NUCLEOTIDE SEQUENCE [LARGE SCALE GENOMIC DNA]</scope>
    <source>
        <strain evidence="8">ATCC 49066 / DSM 5427 / NCIMB 11756 / RHM5</strain>
    </source>
</reference>
<keyword evidence="5" id="KW-1133">Transmembrane helix</keyword>
<proteinExistence type="predicted"/>
<organism evidence="7 8">
    <name type="scientific">Cellulosilyticum lentocellum (strain ATCC 49066 / DSM 5427 / NCIMB 11756 / RHM5)</name>
    <name type="common">Clostridium lentocellum</name>
    <dbReference type="NCBI Taxonomy" id="642492"/>
    <lineage>
        <taxon>Bacteria</taxon>
        <taxon>Bacillati</taxon>
        <taxon>Bacillota</taxon>
        <taxon>Clostridia</taxon>
        <taxon>Lachnospirales</taxon>
        <taxon>Cellulosilyticaceae</taxon>
        <taxon>Cellulosilyticum</taxon>
    </lineage>
</organism>
<dbReference type="InterPro" id="IPR003594">
    <property type="entry name" value="HATPase_dom"/>
</dbReference>
<dbReference type="HOGENOM" id="CLU_020473_6_1_9"/>
<dbReference type="SUPFAM" id="SSF55874">
    <property type="entry name" value="ATPase domain of HSP90 chaperone/DNA topoisomerase II/histidine kinase"/>
    <property type="match status" value="1"/>
</dbReference>
<dbReference type="GO" id="GO:0000155">
    <property type="term" value="F:phosphorelay sensor kinase activity"/>
    <property type="evidence" value="ECO:0007669"/>
    <property type="project" value="InterPro"/>
</dbReference>
<accession>F2JLH1</accession>
<dbReference type="InterPro" id="IPR003660">
    <property type="entry name" value="HAMP_dom"/>
</dbReference>
<dbReference type="KEGG" id="cle:Clole_0522"/>
<keyword evidence="4 7" id="KW-0418">Kinase</keyword>
<dbReference type="InterPro" id="IPR010559">
    <property type="entry name" value="Sig_transdc_His_kin_internal"/>
</dbReference>
<dbReference type="PANTHER" id="PTHR34220">
    <property type="entry name" value="SENSOR HISTIDINE KINASE YPDA"/>
    <property type="match status" value="1"/>
</dbReference>
<keyword evidence="5" id="KW-0812">Transmembrane</keyword>
<dbReference type="STRING" id="642492.Clole_0522"/>
<evidence type="ECO:0000313" key="7">
    <source>
        <dbReference type="EMBL" id="ADZ82259.1"/>
    </source>
</evidence>
<keyword evidence="5" id="KW-0472">Membrane</keyword>
<dbReference type="AlphaFoldDB" id="F2JLH1"/>
<dbReference type="Gene3D" id="6.10.340.10">
    <property type="match status" value="1"/>
</dbReference>
<dbReference type="PROSITE" id="PS50885">
    <property type="entry name" value="HAMP"/>
    <property type="match status" value="1"/>
</dbReference>
<gene>
    <name evidence="7" type="ordered locus">Clole_0522</name>
</gene>
<evidence type="ECO:0000256" key="4">
    <source>
        <dbReference type="ARBA" id="ARBA00022777"/>
    </source>
</evidence>
<feature type="transmembrane region" description="Helical" evidence="5">
    <location>
        <begin position="287"/>
        <end position="307"/>
    </location>
</feature>